<dbReference type="PANTHER" id="PTHR36159">
    <property type="entry name" value="PROTEIN CBG23766"/>
    <property type="match status" value="1"/>
</dbReference>
<dbReference type="GeneID" id="111105136"/>
<dbReference type="RefSeq" id="XP_022295016.1">
    <property type="nucleotide sequence ID" value="XM_022439308.1"/>
</dbReference>
<gene>
    <name evidence="2" type="primary">LOC111105136</name>
</gene>
<dbReference type="KEGG" id="cvn:111105136"/>
<accession>A0A8B8AV90</accession>
<dbReference type="PANTHER" id="PTHR36159:SF1">
    <property type="entry name" value="RETROVIRUS-RELATED POL POLYPROTEIN FROM TRANSPOSON 412-LIKE PROTEIN"/>
    <property type="match status" value="1"/>
</dbReference>
<name>A0A8B8AV90_CRAVI</name>
<dbReference type="AlphaFoldDB" id="A0A8B8AV90"/>
<organism evidence="1 2">
    <name type="scientific">Crassostrea virginica</name>
    <name type="common">Eastern oyster</name>
    <dbReference type="NCBI Taxonomy" id="6565"/>
    <lineage>
        <taxon>Eukaryota</taxon>
        <taxon>Metazoa</taxon>
        <taxon>Spiralia</taxon>
        <taxon>Lophotrochozoa</taxon>
        <taxon>Mollusca</taxon>
        <taxon>Bivalvia</taxon>
        <taxon>Autobranchia</taxon>
        <taxon>Pteriomorphia</taxon>
        <taxon>Ostreida</taxon>
        <taxon>Ostreoidea</taxon>
        <taxon>Ostreidae</taxon>
        <taxon>Crassostrea</taxon>
    </lineage>
</organism>
<sequence>MMHRESCACGMDNLELFQVPPTNISLEDSKWIEYYPVSSTLASDTAPVEFEIKGQGDEYVDLSQTYVQLNVKFVKAGGGVLDGGNDISTPVNNIIHSLFSEIDLSLNGKVITPGTDTYPYKAYLEKLLSYEHNTLNTQMKACTLWYKDTAGGMDDVAMADAIVQNKEFAVADDKVVINAPLPQPKFPVGSKNEGLRKRHAVVHGSPTITLLDRLHLDLFQQDKFIPNGVDIRLRFNRTKPNFYMMTAANSTGKVVIQNMLLWVRKVRPSPSVVNVINQRLNTETAKFPLRRVEVKTFTIAAGTQSQIEDHLFQGQMPKRIVVGLVDNTAFNGEPTKNPYNFQHCHVKKLEASINGETITSRPFEPDFDENMYLRSYLSLYQGLGKLGEDWAPDVTLGEYKNGYTLWCIDFTKDQEAQLDKFHIIKTGNLRIELQFAQPTTDTLNCVVYAEFDNLLEINKQREVSIDF</sequence>
<reference evidence="2" key="1">
    <citation type="submission" date="2025-08" db="UniProtKB">
        <authorList>
            <consortium name="RefSeq"/>
        </authorList>
    </citation>
    <scope>IDENTIFICATION</scope>
    <source>
        <tissue evidence="2">Whole sample</tissue>
    </source>
</reference>
<keyword evidence="1" id="KW-1185">Reference proteome</keyword>
<proteinExistence type="predicted"/>
<protein>
    <submittedName>
        <fullName evidence="2">Uncharacterized protein F54H12.2-like</fullName>
    </submittedName>
</protein>
<dbReference type="Proteomes" id="UP000694844">
    <property type="component" value="Chromosome 7"/>
</dbReference>
<evidence type="ECO:0000313" key="2">
    <source>
        <dbReference type="RefSeq" id="XP_022295016.1"/>
    </source>
</evidence>
<evidence type="ECO:0000313" key="1">
    <source>
        <dbReference type="Proteomes" id="UP000694844"/>
    </source>
</evidence>
<dbReference type="OrthoDB" id="6134518at2759"/>